<dbReference type="GO" id="GO:0016301">
    <property type="term" value="F:kinase activity"/>
    <property type="evidence" value="ECO:0007669"/>
    <property type="project" value="UniProtKB-KW"/>
</dbReference>
<dbReference type="Pfam" id="PF05014">
    <property type="entry name" value="Nuc_deoxyrib_tr"/>
    <property type="match status" value="1"/>
</dbReference>
<accession>A0ABV9T1L2</accession>
<dbReference type="RefSeq" id="WP_377064236.1">
    <property type="nucleotide sequence ID" value="NZ_JBHSJJ010000005.1"/>
</dbReference>
<keyword evidence="2" id="KW-0808">Transferase</keyword>
<protein>
    <submittedName>
        <fullName evidence="2">PfkB family carbohydrate kinase</fullName>
    </submittedName>
</protein>
<dbReference type="InterPro" id="IPR007710">
    <property type="entry name" value="Nucleoside_deoxyribTrfase"/>
</dbReference>
<evidence type="ECO:0000313" key="2">
    <source>
        <dbReference type="EMBL" id="MFC4872120.1"/>
    </source>
</evidence>
<dbReference type="EMBL" id="JBHSJJ010000005">
    <property type="protein sequence ID" value="MFC4872120.1"/>
    <property type="molecule type" value="Genomic_DNA"/>
</dbReference>
<dbReference type="Gene3D" id="3.40.1190.20">
    <property type="match status" value="1"/>
</dbReference>
<dbReference type="Proteomes" id="UP001595818">
    <property type="component" value="Unassembled WGS sequence"/>
</dbReference>
<dbReference type="SUPFAM" id="SSF53613">
    <property type="entry name" value="Ribokinase-like"/>
    <property type="match status" value="1"/>
</dbReference>
<dbReference type="InterPro" id="IPR029056">
    <property type="entry name" value="Ribokinase-like"/>
</dbReference>
<dbReference type="InterPro" id="IPR011611">
    <property type="entry name" value="PfkB_dom"/>
</dbReference>
<proteinExistence type="predicted"/>
<dbReference type="PANTHER" id="PTHR15364:SF0">
    <property type="entry name" value="2'-DEOXYNUCLEOSIDE 5'-PHOSPHATE N-HYDROLASE 1"/>
    <property type="match status" value="1"/>
</dbReference>
<dbReference type="Gene3D" id="3.40.50.450">
    <property type="match status" value="1"/>
</dbReference>
<dbReference type="InterPro" id="IPR051239">
    <property type="entry name" value="2'-dNMP_N-hydrolase"/>
</dbReference>
<organism evidence="2 3">
    <name type="scientific">Negadavirga shengliensis</name>
    <dbReference type="NCBI Taxonomy" id="1389218"/>
    <lineage>
        <taxon>Bacteria</taxon>
        <taxon>Pseudomonadati</taxon>
        <taxon>Bacteroidota</taxon>
        <taxon>Cytophagia</taxon>
        <taxon>Cytophagales</taxon>
        <taxon>Cyclobacteriaceae</taxon>
        <taxon>Negadavirga</taxon>
    </lineage>
</organism>
<dbReference type="Pfam" id="PF00294">
    <property type="entry name" value="PfkB"/>
    <property type="match status" value="1"/>
</dbReference>
<evidence type="ECO:0000313" key="3">
    <source>
        <dbReference type="Proteomes" id="UP001595818"/>
    </source>
</evidence>
<feature type="domain" description="Carbohydrate kinase PfkB" evidence="1">
    <location>
        <begin position="152"/>
        <end position="254"/>
    </location>
</feature>
<dbReference type="SUPFAM" id="SSF52309">
    <property type="entry name" value="N-(deoxy)ribosyltransferase-like"/>
    <property type="match status" value="1"/>
</dbReference>
<keyword evidence="3" id="KW-1185">Reference proteome</keyword>
<comment type="caution">
    <text evidence="2">The sequence shown here is derived from an EMBL/GenBank/DDBJ whole genome shotgun (WGS) entry which is preliminary data.</text>
</comment>
<sequence>MIIVGGTYTEICFEPIWENIFGSGFRAVSLLLEKDNSEEVIFHTCADSEVRAHLNYYEKIYPNLSIQCTEIFKSPEFRYDHPLKTPSISPRPDLFSEVDIQLDVKGQNVLAFGLLEASFKIEAEKVVYDPQSPANPKTFTSTGSNANQLTYVVNYSEAKKIAGSDDLSVIKDFFFEKENCFALIIKMGAQGALLFESIKNPPTKIPVYRTNKVWPIGSGDVFSAYFALNWFEGQDLLKSANLASMATALYCNSKDLSIYNKLNSFSFPELIVQEVPNGQIYLAGPFFTFSERWLINEIWNILKGLGLKVFSPFHDVGHGKANDVVVKDLEGLDESEIVFAVIDGLDSGTLFEVGYAVSQGKKVIAFVQNEGEESLKMLEGSGCIIEKDLTTAIYKTYWSLETH</sequence>
<keyword evidence="2" id="KW-0418">Kinase</keyword>
<name>A0ABV9T1L2_9BACT</name>
<reference evidence="3" key="1">
    <citation type="journal article" date="2019" name="Int. J. Syst. Evol. Microbiol.">
        <title>The Global Catalogue of Microorganisms (GCM) 10K type strain sequencing project: providing services to taxonomists for standard genome sequencing and annotation.</title>
        <authorList>
            <consortium name="The Broad Institute Genomics Platform"/>
            <consortium name="The Broad Institute Genome Sequencing Center for Infectious Disease"/>
            <person name="Wu L."/>
            <person name="Ma J."/>
        </authorList>
    </citation>
    <scope>NUCLEOTIDE SEQUENCE [LARGE SCALE GENOMIC DNA]</scope>
    <source>
        <strain evidence="3">CGMCC 4.7466</strain>
    </source>
</reference>
<evidence type="ECO:0000259" key="1">
    <source>
        <dbReference type="Pfam" id="PF00294"/>
    </source>
</evidence>
<dbReference type="PANTHER" id="PTHR15364">
    <property type="entry name" value="2'-DEOXYNUCLEOSIDE 5'-PHOSPHATE N-HYDROLASE 1"/>
    <property type="match status" value="1"/>
</dbReference>
<gene>
    <name evidence="2" type="ORF">ACFPFU_10505</name>
</gene>